<feature type="domain" description="F-box protein AT5G49610-like beta-propeller" evidence="2">
    <location>
        <begin position="94"/>
        <end position="358"/>
    </location>
</feature>
<dbReference type="InterPro" id="IPR036047">
    <property type="entry name" value="F-box-like_dom_sf"/>
</dbReference>
<dbReference type="PANTHER" id="PTHR32133:SF386">
    <property type="entry name" value="F-BOX DOMAIN-CONTAINING PROTEIN"/>
    <property type="match status" value="1"/>
</dbReference>
<gene>
    <name evidence="3" type="ORF">QYE76_021030</name>
</gene>
<evidence type="ECO:0000259" key="2">
    <source>
        <dbReference type="Pfam" id="PF23635"/>
    </source>
</evidence>
<dbReference type="Pfam" id="PF00646">
    <property type="entry name" value="F-box"/>
    <property type="match status" value="1"/>
</dbReference>
<dbReference type="SUPFAM" id="SSF81383">
    <property type="entry name" value="F-box domain"/>
    <property type="match status" value="1"/>
</dbReference>
<organism evidence="3 4">
    <name type="scientific">Lolium multiflorum</name>
    <name type="common">Italian ryegrass</name>
    <name type="synonym">Lolium perenne subsp. multiflorum</name>
    <dbReference type="NCBI Taxonomy" id="4521"/>
    <lineage>
        <taxon>Eukaryota</taxon>
        <taxon>Viridiplantae</taxon>
        <taxon>Streptophyta</taxon>
        <taxon>Embryophyta</taxon>
        <taxon>Tracheophyta</taxon>
        <taxon>Spermatophyta</taxon>
        <taxon>Magnoliopsida</taxon>
        <taxon>Liliopsida</taxon>
        <taxon>Poales</taxon>
        <taxon>Poaceae</taxon>
        <taxon>BOP clade</taxon>
        <taxon>Pooideae</taxon>
        <taxon>Poodae</taxon>
        <taxon>Poeae</taxon>
        <taxon>Poeae Chloroplast Group 2 (Poeae type)</taxon>
        <taxon>Loliodinae</taxon>
        <taxon>Loliinae</taxon>
        <taxon>Lolium</taxon>
    </lineage>
</organism>
<evidence type="ECO:0000313" key="3">
    <source>
        <dbReference type="EMBL" id="KAK1615513.1"/>
    </source>
</evidence>
<dbReference type="PANTHER" id="PTHR32133">
    <property type="entry name" value="OS07G0120400 PROTEIN"/>
    <property type="match status" value="1"/>
</dbReference>
<comment type="caution">
    <text evidence="3">The sequence shown here is derived from an EMBL/GenBank/DDBJ whole genome shotgun (WGS) entry which is preliminary data.</text>
</comment>
<proteinExistence type="predicted"/>
<dbReference type="InterPro" id="IPR001810">
    <property type="entry name" value="F-box_dom"/>
</dbReference>
<evidence type="ECO:0000313" key="4">
    <source>
        <dbReference type="Proteomes" id="UP001231189"/>
    </source>
</evidence>
<sequence length="396" mass="44302">MAPPTPTLPDEILEEIFLRLPPDEPACLVRASLASKLWLSLLSGPSFQCRYREFHGDPPMLGFVYSLPEEDSGPLFVSTTKFGAQLTNDEKFDVLDCRHGRVLLGDKKAGVKPMTLLVCDPMTGYWRELSTPRYGYYDGHVAAVLCAVTGCDHRACNEGPFTVVFVGIDIGDDVDYVTRTRARVSSLQMDDWSEPCSHLDEWSEPCSPLDLAEAYIKQKPPLLVQDALYFVYEDDDDHVGILEYHLGSQLLALIDVPVVDTGIDCDDGILISMGDGSLGLAHVHGLTLNLWSRLVGSNGAAAWTHRTVINLENLLPVIYINITPRLIGSVEGRDIIFMNTRLGIYQINLKSLQWKKIWRNKSCDALFPYMRFYSRPGISLATPLYDFGTTLKYVIY</sequence>
<evidence type="ECO:0000259" key="1">
    <source>
        <dbReference type="Pfam" id="PF00646"/>
    </source>
</evidence>
<feature type="domain" description="F-box" evidence="1">
    <location>
        <begin position="8"/>
        <end position="47"/>
    </location>
</feature>
<keyword evidence="4" id="KW-1185">Reference proteome</keyword>
<dbReference type="Proteomes" id="UP001231189">
    <property type="component" value="Unassembled WGS sequence"/>
</dbReference>
<evidence type="ECO:0008006" key="5">
    <source>
        <dbReference type="Google" id="ProtNLM"/>
    </source>
</evidence>
<dbReference type="Pfam" id="PF23635">
    <property type="entry name" value="Beta-prop_AT5G49610-like"/>
    <property type="match status" value="1"/>
</dbReference>
<dbReference type="Gene3D" id="1.20.1280.50">
    <property type="match status" value="1"/>
</dbReference>
<dbReference type="EMBL" id="JAUUTY010000006">
    <property type="protein sequence ID" value="KAK1615513.1"/>
    <property type="molecule type" value="Genomic_DNA"/>
</dbReference>
<name>A0AAD8VSR7_LOLMU</name>
<accession>A0AAD8VSR7</accession>
<protein>
    <recommendedName>
        <fullName evidence="5">F-box domain-containing protein</fullName>
    </recommendedName>
</protein>
<dbReference type="AlphaFoldDB" id="A0AAD8VSR7"/>
<reference evidence="3" key="1">
    <citation type="submission" date="2023-07" db="EMBL/GenBank/DDBJ databases">
        <title>A chromosome-level genome assembly of Lolium multiflorum.</title>
        <authorList>
            <person name="Chen Y."/>
            <person name="Copetti D."/>
            <person name="Kolliker R."/>
            <person name="Studer B."/>
        </authorList>
    </citation>
    <scope>NUCLEOTIDE SEQUENCE</scope>
    <source>
        <strain evidence="3">02402/16</strain>
        <tissue evidence="3">Leaf</tissue>
    </source>
</reference>
<dbReference type="InterPro" id="IPR056594">
    <property type="entry name" value="AT5G49610-like_b-prop"/>
</dbReference>